<dbReference type="SUPFAM" id="SSF47413">
    <property type="entry name" value="lambda repressor-like DNA-binding domains"/>
    <property type="match status" value="1"/>
</dbReference>
<dbReference type="KEGG" id="gpo:GPOL_c26670"/>
<dbReference type="Pfam" id="PF01381">
    <property type="entry name" value="HTH_3"/>
    <property type="match status" value="1"/>
</dbReference>
<dbReference type="InterPro" id="IPR010982">
    <property type="entry name" value="Lambda_DNA-bd_dom_sf"/>
</dbReference>
<dbReference type="GO" id="GO:0003677">
    <property type="term" value="F:DNA binding"/>
    <property type="evidence" value="ECO:0007669"/>
    <property type="project" value="InterPro"/>
</dbReference>
<dbReference type="InterPro" id="IPR001387">
    <property type="entry name" value="Cro/C1-type_HTH"/>
</dbReference>
<dbReference type="GeneID" id="90159706"/>
<dbReference type="SMART" id="SM00530">
    <property type="entry name" value="HTH_XRE"/>
    <property type="match status" value="1"/>
</dbReference>
<dbReference type="CDD" id="cd00093">
    <property type="entry name" value="HTH_XRE"/>
    <property type="match status" value="1"/>
</dbReference>
<feature type="domain" description="HTH cro/C1-type" evidence="1">
    <location>
        <begin position="25"/>
        <end position="79"/>
    </location>
</feature>
<reference evidence="2 3" key="1">
    <citation type="journal article" date="2012" name="Appl. Environ. Microbiol.">
        <title>Involvement of two latex-clearing proteins during rubber degradation and insights into the subsequent degradation pathway revealed by the genome sequence of Gordonia polyisoprenivorans strain VH2.</title>
        <authorList>
            <person name="Hiessl S."/>
            <person name="Schuldes J."/>
            <person name="Thurmer A."/>
            <person name="Halbsguth T."/>
            <person name="Broker D."/>
            <person name="Angelov A."/>
            <person name="Liebl W."/>
            <person name="Daniel R."/>
            <person name="Steinbuchel A."/>
        </authorList>
    </citation>
    <scope>NUCLEOTIDE SEQUENCE [LARGE SCALE GENOMIC DNA]</scope>
    <source>
        <strain evidence="3">DSM 44266 / VH2</strain>
    </source>
</reference>
<dbReference type="eggNOG" id="COG1396">
    <property type="taxonomic scope" value="Bacteria"/>
</dbReference>
<evidence type="ECO:0000313" key="2">
    <source>
        <dbReference type="EMBL" id="AFA73688.1"/>
    </source>
</evidence>
<organism evidence="2 3">
    <name type="scientific">Gordonia polyisoprenivorans (strain DSM 44266 / VH2)</name>
    <dbReference type="NCBI Taxonomy" id="1112204"/>
    <lineage>
        <taxon>Bacteria</taxon>
        <taxon>Bacillati</taxon>
        <taxon>Actinomycetota</taxon>
        <taxon>Actinomycetes</taxon>
        <taxon>Mycobacteriales</taxon>
        <taxon>Gordoniaceae</taxon>
        <taxon>Gordonia</taxon>
    </lineage>
</organism>
<dbReference type="RefSeq" id="WP_014360265.1">
    <property type="nucleotide sequence ID" value="NC_016906.1"/>
</dbReference>
<dbReference type="PROSITE" id="PS50943">
    <property type="entry name" value="HTH_CROC1"/>
    <property type="match status" value="1"/>
</dbReference>
<dbReference type="Proteomes" id="UP000009154">
    <property type="component" value="Chromosome"/>
</dbReference>
<keyword evidence="3" id="KW-1185">Reference proteome</keyword>
<accession>H6MQZ1</accession>
<dbReference type="Gene3D" id="1.10.260.40">
    <property type="entry name" value="lambda repressor-like DNA-binding domains"/>
    <property type="match status" value="1"/>
</dbReference>
<gene>
    <name evidence="2" type="ordered locus">GPOL_c26670</name>
</gene>
<protein>
    <submittedName>
        <fullName evidence="2">Helix-turn-helix domain protein</fullName>
    </submittedName>
</protein>
<sequence length="85" mass="9529">MRWDIVSADIKPPHNATLAAFGERVRARRHELGWSQEVAADHIGIHFTYLGRVERGQRSLRLESVLKIAAGLDTTPGQLLDDLPM</sequence>
<evidence type="ECO:0000259" key="1">
    <source>
        <dbReference type="PROSITE" id="PS50943"/>
    </source>
</evidence>
<name>H6MQZ1_GORPV</name>
<dbReference type="EMBL" id="CP003119">
    <property type="protein sequence ID" value="AFA73688.1"/>
    <property type="molecule type" value="Genomic_DNA"/>
</dbReference>
<dbReference type="HOGENOM" id="CLU_066192_29_4_11"/>
<proteinExistence type="predicted"/>
<dbReference type="AlphaFoldDB" id="H6MQZ1"/>
<evidence type="ECO:0000313" key="3">
    <source>
        <dbReference type="Proteomes" id="UP000009154"/>
    </source>
</evidence>